<dbReference type="Gene3D" id="3.30.930.10">
    <property type="entry name" value="Bira Bifunctional Protein, Domain 2"/>
    <property type="match status" value="1"/>
</dbReference>
<dbReference type="GO" id="GO:0005829">
    <property type="term" value="C:cytosol"/>
    <property type="evidence" value="ECO:0007669"/>
    <property type="project" value="TreeGrafter"/>
</dbReference>
<keyword evidence="7" id="KW-0648">Protein biosynthesis</keyword>
<name>A0AA38L7N2_TAXCH</name>
<dbReference type="Pfam" id="PF12745">
    <property type="entry name" value="HGTP_anticodon2"/>
    <property type="match status" value="1"/>
</dbReference>
<comment type="caution">
    <text evidence="11">The sequence shown here is derived from an EMBL/GenBank/DDBJ whole genome shotgun (WGS) entry which is preliminary data.</text>
</comment>
<dbReference type="SUPFAM" id="SSF55681">
    <property type="entry name" value="Class II aaRS and biotin synthetases"/>
    <property type="match status" value="1"/>
</dbReference>
<evidence type="ECO:0000256" key="2">
    <source>
        <dbReference type="ARBA" id="ARBA00022527"/>
    </source>
</evidence>
<keyword evidence="5" id="KW-0418">Kinase</keyword>
<evidence type="ECO:0000256" key="8">
    <source>
        <dbReference type="ARBA" id="ARBA00047899"/>
    </source>
</evidence>
<dbReference type="PANTHER" id="PTHR11476:SF10">
    <property type="entry name" value="NON-SPECIFIC SERINE_THREONINE PROTEIN KINASE"/>
    <property type="match status" value="1"/>
</dbReference>
<dbReference type="OMA" id="MIELCHE"/>
<dbReference type="InterPro" id="IPR024435">
    <property type="entry name" value="HisRS-related_dom"/>
</dbReference>
<evidence type="ECO:0000256" key="9">
    <source>
        <dbReference type="ARBA" id="ARBA00048679"/>
    </source>
</evidence>
<dbReference type="EC" id="2.7.11.1" evidence="1"/>
<reference evidence="11 12" key="1">
    <citation type="journal article" date="2021" name="Nat. Plants">
        <title>The Taxus genome provides insights into paclitaxel biosynthesis.</title>
        <authorList>
            <person name="Xiong X."/>
            <person name="Gou J."/>
            <person name="Liao Q."/>
            <person name="Li Y."/>
            <person name="Zhou Q."/>
            <person name="Bi G."/>
            <person name="Li C."/>
            <person name="Du R."/>
            <person name="Wang X."/>
            <person name="Sun T."/>
            <person name="Guo L."/>
            <person name="Liang H."/>
            <person name="Lu P."/>
            <person name="Wu Y."/>
            <person name="Zhang Z."/>
            <person name="Ro D.K."/>
            <person name="Shang Y."/>
            <person name="Huang S."/>
            <person name="Yan J."/>
        </authorList>
    </citation>
    <scope>NUCLEOTIDE SEQUENCE [LARGE SCALE GENOMIC DNA]</scope>
    <source>
        <strain evidence="11">Ta-2019</strain>
    </source>
</reference>
<dbReference type="GO" id="GO:0004821">
    <property type="term" value="F:histidine-tRNA ligase activity"/>
    <property type="evidence" value="ECO:0007669"/>
    <property type="project" value="TreeGrafter"/>
</dbReference>
<keyword evidence="12" id="KW-1185">Reference proteome</keyword>
<dbReference type="GO" id="GO:0003723">
    <property type="term" value="F:RNA binding"/>
    <property type="evidence" value="ECO:0007669"/>
    <property type="project" value="TreeGrafter"/>
</dbReference>
<evidence type="ECO:0000256" key="5">
    <source>
        <dbReference type="ARBA" id="ARBA00022777"/>
    </source>
</evidence>
<dbReference type="InterPro" id="IPR041715">
    <property type="entry name" value="HisRS-like_core"/>
</dbReference>
<feature type="domain" description="Protein kinase" evidence="10">
    <location>
        <begin position="1"/>
        <end position="133"/>
    </location>
</feature>
<organism evidence="11 12">
    <name type="scientific">Taxus chinensis</name>
    <name type="common">Chinese yew</name>
    <name type="synonym">Taxus wallichiana var. chinensis</name>
    <dbReference type="NCBI Taxonomy" id="29808"/>
    <lineage>
        <taxon>Eukaryota</taxon>
        <taxon>Viridiplantae</taxon>
        <taxon>Streptophyta</taxon>
        <taxon>Embryophyta</taxon>
        <taxon>Tracheophyta</taxon>
        <taxon>Spermatophyta</taxon>
        <taxon>Pinopsida</taxon>
        <taxon>Pinidae</taxon>
        <taxon>Conifers II</taxon>
        <taxon>Cupressales</taxon>
        <taxon>Taxaceae</taxon>
        <taxon>Taxus</taxon>
    </lineage>
</organism>
<keyword evidence="3" id="KW-0808">Transferase</keyword>
<dbReference type="GO" id="GO:0005524">
    <property type="term" value="F:ATP binding"/>
    <property type="evidence" value="ECO:0007669"/>
    <property type="project" value="UniProtKB-KW"/>
</dbReference>
<protein>
    <recommendedName>
        <fullName evidence="1">non-specific serine/threonine protein kinase</fullName>
        <ecNumber evidence="1">2.7.11.1</ecNumber>
    </recommendedName>
</protein>
<dbReference type="Pfam" id="PF13393">
    <property type="entry name" value="tRNA-synt_His"/>
    <property type="match status" value="1"/>
</dbReference>
<gene>
    <name evidence="11" type="ORF">KI387_025765</name>
</gene>
<dbReference type="GO" id="GO:0032543">
    <property type="term" value="P:mitochondrial translation"/>
    <property type="evidence" value="ECO:0007669"/>
    <property type="project" value="TreeGrafter"/>
</dbReference>
<dbReference type="FunFam" id="3.40.50.800:FF:000012">
    <property type="entry name" value="Histidine--tRNA ligase, cytoplasmic"/>
    <property type="match status" value="1"/>
</dbReference>
<evidence type="ECO:0000259" key="10">
    <source>
        <dbReference type="PROSITE" id="PS50011"/>
    </source>
</evidence>
<keyword evidence="6" id="KW-0067">ATP-binding</keyword>
<dbReference type="SUPFAM" id="SSF56112">
    <property type="entry name" value="Protein kinase-like (PK-like)"/>
    <property type="match status" value="1"/>
</dbReference>
<dbReference type="PROSITE" id="PS50011">
    <property type="entry name" value="PROTEIN_KINASE_DOM"/>
    <property type="match status" value="1"/>
</dbReference>
<evidence type="ECO:0000256" key="1">
    <source>
        <dbReference type="ARBA" id="ARBA00012513"/>
    </source>
</evidence>
<dbReference type="InterPro" id="IPR045864">
    <property type="entry name" value="aa-tRNA-synth_II/BPL/LPL"/>
</dbReference>
<evidence type="ECO:0000256" key="7">
    <source>
        <dbReference type="ARBA" id="ARBA00022917"/>
    </source>
</evidence>
<comment type="catalytic activity">
    <reaction evidence="8">
        <text>L-threonyl-[protein] + ATP = O-phospho-L-threonyl-[protein] + ADP + H(+)</text>
        <dbReference type="Rhea" id="RHEA:46608"/>
        <dbReference type="Rhea" id="RHEA-COMP:11060"/>
        <dbReference type="Rhea" id="RHEA-COMP:11605"/>
        <dbReference type="ChEBI" id="CHEBI:15378"/>
        <dbReference type="ChEBI" id="CHEBI:30013"/>
        <dbReference type="ChEBI" id="CHEBI:30616"/>
        <dbReference type="ChEBI" id="CHEBI:61977"/>
        <dbReference type="ChEBI" id="CHEBI:456216"/>
        <dbReference type="EC" id="2.7.11.1"/>
    </reaction>
</comment>
<evidence type="ECO:0000313" key="12">
    <source>
        <dbReference type="Proteomes" id="UP000824469"/>
    </source>
</evidence>
<comment type="catalytic activity">
    <reaction evidence="9">
        <text>L-seryl-[protein] + ATP = O-phospho-L-seryl-[protein] + ADP + H(+)</text>
        <dbReference type="Rhea" id="RHEA:17989"/>
        <dbReference type="Rhea" id="RHEA-COMP:9863"/>
        <dbReference type="Rhea" id="RHEA-COMP:11604"/>
        <dbReference type="ChEBI" id="CHEBI:15378"/>
        <dbReference type="ChEBI" id="CHEBI:29999"/>
        <dbReference type="ChEBI" id="CHEBI:30616"/>
        <dbReference type="ChEBI" id="CHEBI:83421"/>
        <dbReference type="ChEBI" id="CHEBI:456216"/>
        <dbReference type="EC" id="2.7.11.1"/>
    </reaction>
</comment>
<dbReference type="PANTHER" id="PTHR11476">
    <property type="entry name" value="HISTIDYL-TRNA SYNTHETASE"/>
    <property type="match status" value="1"/>
</dbReference>
<dbReference type="GO" id="GO:0005739">
    <property type="term" value="C:mitochondrion"/>
    <property type="evidence" value="ECO:0007669"/>
    <property type="project" value="TreeGrafter"/>
</dbReference>
<accession>A0AA38L7N2</accession>
<dbReference type="SUPFAM" id="SSF52954">
    <property type="entry name" value="Class II aaRS ABD-related"/>
    <property type="match status" value="1"/>
</dbReference>
<dbReference type="Gene3D" id="3.40.50.800">
    <property type="entry name" value="Anticodon-binding domain"/>
    <property type="match status" value="1"/>
</dbReference>
<dbReference type="Proteomes" id="UP000824469">
    <property type="component" value="Unassembled WGS sequence"/>
</dbReference>
<dbReference type="AlphaFoldDB" id="A0AA38L7N2"/>
<dbReference type="InterPro" id="IPR000719">
    <property type="entry name" value="Prot_kinase_dom"/>
</dbReference>
<dbReference type="Gene3D" id="1.10.510.10">
    <property type="entry name" value="Transferase(Phosphotransferase) domain 1"/>
    <property type="match status" value="1"/>
</dbReference>
<dbReference type="Pfam" id="PF00069">
    <property type="entry name" value="Pkinase"/>
    <property type="match status" value="1"/>
</dbReference>
<evidence type="ECO:0000313" key="11">
    <source>
        <dbReference type="EMBL" id="KAH9310730.1"/>
    </source>
</evidence>
<dbReference type="GO" id="GO:0006427">
    <property type="term" value="P:histidyl-tRNA aminoacylation"/>
    <property type="evidence" value="ECO:0007669"/>
    <property type="project" value="TreeGrafter"/>
</dbReference>
<sequence length="638" mass="72273">IGDFGPAKFSNLEQMDRDSCLATEMNGDSIDGTGQVGTYFYTAPEIEHAWPHIDEKVDMYSLGVVLFELWHQFGTAMEQYSILSELKHKAILPAPWATDNVEQSALVKRLMAPNPSDRPSALQVLRNELPPRMEDASLNDVLRTIQSSEDTYVFDQVIATIFDEERVLMKAQDHHSGRGKLKRDELDYLFTTESEFQDRIVELAKDIFTRHGAHKFESKCLRVVDDPRLHNRKAIKLLSSTGDMLELCHELRLPFAYWVAVNQKMSFRRYEISHVYRRGVGHSVPNPYLQGDFDVIGGAPILTEAEVIKVAMDIVRKFFSWDACEIHLNHAHIIDAIWSWSGVKQEAKYDVAKLLSLMVSLSPQASDRKSKWALIRRQLLQGLHLPESVVDRLQIVERRFSGAADEVLPRLRGALPPDRFTLAALEELSALLSYLRVWEIERHVFIDALMLPTEEYHNGIFFQIYLPKGSNYGPLSEGVLLAIGGRYDHLLRQIWDNHLISSCPGAVGLSVALEKILHSASAESFKTETGTSVLVCSRGGGGLLKERMEVVAELWDANIKAEFVCTPAPSLTEQYEYAHEHGIKWLVIITEDLSHTGSVKVRHIELKRETEVPKEDLVKFIAEATSGPFRKKFSVSRT</sequence>
<dbReference type="InterPro" id="IPR011009">
    <property type="entry name" value="Kinase-like_dom_sf"/>
</dbReference>
<dbReference type="EMBL" id="JAHRHJ020000006">
    <property type="protein sequence ID" value="KAH9310730.1"/>
    <property type="molecule type" value="Genomic_DNA"/>
</dbReference>
<feature type="non-terminal residue" evidence="11">
    <location>
        <position position="1"/>
    </location>
</feature>
<keyword evidence="4" id="KW-0547">Nucleotide-binding</keyword>
<keyword evidence="2" id="KW-0723">Serine/threonine-protein kinase</keyword>
<dbReference type="GO" id="GO:0004674">
    <property type="term" value="F:protein serine/threonine kinase activity"/>
    <property type="evidence" value="ECO:0007669"/>
    <property type="project" value="UniProtKB-KW"/>
</dbReference>
<evidence type="ECO:0000256" key="4">
    <source>
        <dbReference type="ARBA" id="ARBA00022741"/>
    </source>
</evidence>
<evidence type="ECO:0000256" key="3">
    <source>
        <dbReference type="ARBA" id="ARBA00022679"/>
    </source>
</evidence>
<evidence type="ECO:0000256" key="6">
    <source>
        <dbReference type="ARBA" id="ARBA00022840"/>
    </source>
</evidence>
<dbReference type="InterPro" id="IPR036621">
    <property type="entry name" value="Anticodon-bd_dom_sf"/>
</dbReference>
<proteinExistence type="predicted"/>